<dbReference type="Gene3D" id="2.115.10.10">
    <property type="entry name" value="Tachylectin 2"/>
    <property type="match status" value="1"/>
</dbReference>
<proteinExistence type="predicted"/>
<feature type="chain" id="PRO_5045222942" evidence="2">
    <location>
        <begin position="38"/>
        <end position="758"/>
    </location>
</feature>
<keyword evidence="4" id="KW-1185">Reference proteome</keyword>
<organism evidence="3 4">
    <name type="scientific">Streptomyces wedmorensis</name>
    <dbReference type="NCBI Taxonomy" id="43759"/>
    <lineage>
        <taxon>Bacteria</taxon>
        <taxon>Bacillati</taxon>
        <taxon>Actinomycetota</taxon>
        <taxon>Actinomycetes</taxon>
        <taxon>Kitasatosporales</taxon>
        <taxon>Streptomycetaceae</taxon>
        <taxon>Streptomyces</taxon>
    </lineage>
</organism>
<feature type="signal peptide" evidence="2">
    <location>
        <begin position="1"/>
        <end position="37"/>
    </location>
</feature>
<dbReference type="Pfam" id="PF13517">
    <property type="entry name" value="FG-GAP_3"/>
    <property type="match status" value="1"/>
</dbReference>
<evidence type="ECO:0000256" key="1">
    <source>
        <dbReference type="ARBA" id="ARBA00022729"/>
    </source>
</evidence>
<reference evidence="3 4" key="1">
    <citation type="submission" date="2024-09" db="EMBL/GenBank/DDBJ databases">
        <title>The Natural Products Discovery Center: Release of the First 8490 Sequenced Strains for Exploring Actinobacteria Biosynthetic Diversity.</title>
        <authorList>
            <person name="Kalkreuter E."/>
            <person name="Kautsar S.A."/>
            <person name="Yang D."/>
            <person name="Bader C.D."/>
            <person name="Teijaro C.N."/>
            <person name="Fluegel L."/>
            <person name="Davis C.M."/>
            <person name="Simpson J.R."/>
            <person name="Lauterbach L."/>
            <person name="Steele A.D."/>
            <person name="Gui C."/>
            <person name="Meng S."/>
            <person name="Li G."/>
            <person name="Viehrig K."/>
            <person name="Ye F."/>
            <person name="Su P."/>
            <person name="Kiefer A.F."/>
            <person name="Nichols A."/>
            <person name="Cepeda A.J."/>
            <person name="Yan W."/>
            <person name="Fan B."/>
            <person name="Jiang Y."/>
            <person name="Adhikari A."/>
            <person name="Zheng C.-J."/>
            <person name="Schuster L."/>
            <person name="Cowan T.M."/>
            <person name="Smanski M.J."/>
            <person name="Chevrette M.G."/>
            <person name="De Carvalho L.P.S."/>
            <person name="Shen B."/>
        </authorList>
    </citation>
    <scope>NUCLEOTIDE SEQUENCE [LARGE SCALE GENOMIC DNA]</scope>
    <source>
        <strain evidence="3 4">NPDC056472</strain>
    </source>
</reference>
<dbReference type="PANTHER" id="PTHR44103">
    <property type="entry name" value="PROPROTEIN CONVERTASE P"/>
    <property type="match status" value="1"/>
</dbReference>
<dbReference type="InterPro" id="IPR028994">
    <property type="entry name" value="Integrin_alpha_N"/>
</dbReference>
<dbReference type="Proteomes" id="UP001600424">
    <property type="component" value="Unassembled WGS sequence"/>
</dbReference>
<dbReference type="EMBL" id="JBHTRV010000004">
    <property type="protein sequence ID" value="MFE5979617.1"/>
    <property type="molecule type" value="Genomic_DNA"/>
</dbReference>
<evidence type="ECO:0000313" key="3">
    <source>
        <dbReference type="EMBL" id="MFE5979617.1"/>
    </source>
</evidence>
<comment type="caution">
    <text evidence="3">The sequence shown here is derived from an EMBL/GenBank/DDBJ whole genome shotgun (WGS) entry which is preliminary data.</text>
</comment>
<dbReference type="SUPFAM" id="SSF69318">
    <property type="entry name" value="Integrin alpha N-terminal domain"/>
    <property type="match status" value="1"/>
</dbReference>
<name>A0ABW6IR18_STRWE</name>
<sequence length="758" mass="79205">MSYVSSVTSRSRRLTAAVAVSLAVTAGTLASAPVAGAAAPAAVSASAATATSTISADEVIAFPEASEIVSAGETGFLSASAGREYRWTRYDGTSTVLTSPGGAVLGAASDVVATTTADYVLQIRDMATGAAPVEVDLRKLGPGVDIAIGLVGSTVLTSVHSNTGAEFLHVVSHDAEGTLLDQAVTGLPADASHFVVRSAVPGAALVSYWSGGKTRYAVVDLAAHAVVETYENPKPSSDSPSLALSATHVAWVEQTTGTDGRPAKAVVVADRKQPGVTQRFTVGDAAGVTVGLTGSWVVYGEDATGPRGERLPLVAKSLATDTGTDPGKELLEHATSLTVAPDGTLLVRGGSLVEGEAEGLFRVTAGADGVSREQVARSGEATQLAVTGYDVPEVLDLDKNRPTANFTFKANRPNVAVDMVISGEGQIDHYLFMWSGGGSDYGKEPGTLVAKWDGTYDYGNGDYGQSGVTPNGTYEWRAQIRPTDGVGKPVELRGKLTVTRAPRTHDWDHDGDPDVLSVNAKGELIWNEDGNGWDIPWGTGWNIYDRVSAPGDLGGTNQPDIVARDRNGYLWLYQGGTWEQELSPRSRIGTGWQIYDKLVGGSDVNADGKADLLATDKSGGLWLYPGTGNVSAPFSARKKIGTGWGIYNQIVATGNIAGAPAGDVVARDKDGVLWQYLGKGDGTFAPRTRIGGGWNAFSRILAVGDHDNDGRNDLMAYSPTPITSGKNVYIYKGTGDWRAPFGSRLVQWAGGEKAPLLF</sequence>
<protein>
    <submittedName>
        <fullName evidence="3">FG-GAP repeat domain-containing protein</fullName>
    </submittedName>
</protein>
<evidence type="ECO:0000256" key="2">
    <source>
        <dbReference type="SAM" id="SignalP"/>
    </source>
</evidence>
<evidence type="ECO:0000313" key="4">
    <source>
        <dbReference type="Proteomes" id="UP001600424"/>
    </source>
</evidence>
<keyword evidence="1 2" id="KW-0732">Signal</keyword>
<dbReference type="RefSeq" id="WP_386251890.1">
    <property type="nucleotide sequence ID" value="NZ_JBHTRV010000004.1"/>
</dbReference>
<dbReference type="InterPro" id="IPR013517">
    <property type="entry name" value="FG-GAP"/>
</dbReference>
<gene>
    <name evidence="3" type="ORF">ACFQ63_07890</name>
</gene>
<accession>A0ABW6IR18</accession>
<dbReference type="PANTHER" id="PTHR44103:SF1">
    <property type="entry name" value="PROPROTEIN CONVERTASE P"/>
    <property type="match status" value="1"/>
</dbReference>